<sequence length="212" mass="23208">MAFDLDEQEQMDQIKAFWERWGTFISSVVIAGALVFAGWKAYDFYQVKQSEKAAAAYEVFAQAAQKKDASADAALSSIQQAYGKTQYAALASIQAAQVAMASQQWDKAQVPLQWLMTNGTAENQGVARLMLADVLAQSTKTDDALKVLDVVPSPSFALAFINKKSDIYLQMKDMAKAREALEQAVKLAKEQGANSKDMLDALQGKLDLLPKV</sequence>
<name>A0A345DAK3_9BURK</name>
<evidence type="ECO:0000256" key="9">
    <source>
        <dbReference type="SAM" id="Phobius"/>
    </source>
</evidence>
<dbReference type="GO" id="GO:0044877">
    <property type="term" value="F:protein-containing complex binding"/>
    <property type="evidence" value="ECO:0007669"/>
    <property type="project" value="InterPro"/>
</dbReference>
<comment type="subcellular location">
    <subcellularLocation>
        <location evidence="1">Cell membrane</location>
        <topology evidence="1">Single-pass type II membrane protein</topology>
    </subcellularLocation>
</comment>
<dbReference type="SUPFAM" id="SSF48452">
    <property type="entry name" value="TPR-like"/>
    <property type="match status" value="1"/>
</dbReference>
<evidence type="ECO:0000313" key="11">
    <source>
        <dbReference type="EMBL" id="AXF85391.1"/>
    </source>
</evidence>
<dbReference type="RefSeq" id="WP_114562592.1">
    <property type="nucleotide sequence ID" value="NZ_CP031124.1"/>
</dbReference>
<evidence type="ECO:0000256" key="3">
    <source>
        <dbReference type="ARBA" id="ARBA00022692"/>
    </source>
</evidence>
<dbReference type="EMBL" id="CP031124">
    <property type="protein sequence ID" value="AXF85391.1"/>
    <property type="molecule type" value="Genomic_DNA"/>
</dbReference>
<dbReference type="GO" id="GO:0005886">
    <property type="term" value="C:plasma membrane"/>
    <property type="evidence" value="ECO:0007669"/>
    <property type="project" value="UniProtKB-SubCell"/>
</dbReference>
<evidence type="ECO:0000256" key="2">
    <source>
        <dbReference type="ARBA" id="ARBA00022475"/>
    </source>
</evidence>
<dbReference type="Gene3D" id="1.25.40.10">
    <property type="entry name" value="Tetratricopeptide repeat domain"/>
    <property type="match status" value="1"/>
</dbReference>
<keyword evidence="12" id="KW-1185">Reference proteome</keyword>
<keyword evidence="4 9" id="KW-1133">Transmembrane helix</keyword>
<dbReference type="AlphaFoldDB" id="A0A345DAK3"/>
<evidence type="ECO:0000256" key="5">
    <source>
        <dbReference type="ARBA" id="ARBA00023136"/>
    </source>
</evidence>
<dbReference type="KEGG" id="hyf:DTO96_101121"/>
<keyword evidence="2" id="KW-1003">Cell membrane</keyword>
<evidence type="ECO:0000256" key="8">
    <source>
        <dbReference type="ARBA" id="ARBA00024235"/>
    </source>
</evidence>
<dbReference type="InterPro" id="IPR011990">
    <property type="entry name" value="TPR-like_helical_dom_sf"/>
</dbReference>
<dbReference type="Pfam" id="PF09976">
    <property type="entry name" value="TPR_21"/>
    <property type="match status" value="1"/>
</dbReference>
<dbReference type="InterPro" id="IPR026039">
    <property type="entry name" value="YfgM"/>
</dbReference>
<dbReference type="InterPro" id="IPR018704">
    <property type="entry name" value="SecYEG/CpoB_TPR"/>
</dbReference>
<keyword evidence="3 9" id="KW-0812">Transmembrane</keyword>
<dbReference type="PANTHER" id="PTHR38035:SF1">
    <property type="entry name" value="ANCILLARY SECYEG TRANSLOCON SUBUNIT"/>
    <property type="match status" value="1"/>
</dbReference>
<accession>A0A345DAK3</accession>
<feature type="transmembrane region" description="Helical" evidence="9">
    <location>
        <begin position="21"/>
        <end position="42"/>
    </location>
</feature>
<feature type="domain" description="Ancillary SecYEG translocon subunit/Cell division coordinator CpoB TPR" evidence="10">
    <location>
        <begin position="15"/>
        <end position="209"/>
    </location>
</feature>
<evidence type="ECO:0000256" key="1">
    <source>
        <dbReference type="ARBA" id="ARBA00004401"/>
    </source>
</evidence>
<comment type="similarity">
    <text evidence="7">Belongs to the YfgM family.</text>
</comment>
<evidence type="ECO:0000313" key="12">
    <source>
        <dbReference type="Proteomes" id="UP000252182"/>
    </source>
</evidence>
<dbReference type="Proteomes" id="UP000252182">
    <property type="component" value="Chromosome"/>
</dbReference>
<evidence type="ECO:0000256" key="4">
    <source>
        <dbReference type="ARBA" id="ARBA00022989"/>
    </source>
</evidence>
<keyword evidence="5 9" id="KW-0472">Membrane</keyword>
<organism evidence="11 12">
    <name type="scientific">Ephemeroptericola cinctiostellae</name>
    <dbReference type="NCBI Taxonomy" id="2268024"/>
    <lineage>
        <taxon>Bacteria</taxon>
        <taxon>Pseudomonadati</taxon>
        <taxon>Pseudomonadota</taxon>
        <taxon>Betaproteobacteria</taxon>
        <taxon>Burkholderiales</taxon>
        <taxon>Burkholderiaceae</taxon>
        <taxon>Ephemeroptericola</taxon>
    </lineage>
</organism>
<dbReference type="OrthoDB" id="8521102at2"/>
<evidence type="ECO:0000256" key="7">
    <source>
        <dbReference type="ARBA" id="ARBA00024197"/>
    </source>
</evidence>
<gene>
    <name evidence="11" type="ORF">DTO96_101121</name>
</gene>
<dbReference type="PANTHER" id="PTHR38035">
    <property type="entry name" value="UPF0070 PROTEIN YFGM"/>
    <property type="match status" value="1"/>
</dbReference>
<keyword evidence="6" id="KW-0143">Chaperone</keyword>
<proteinExistence type="inferred from homology"/>
<reference evidence="12" key="1">
    <citation type="submission" date="2018-07" db="EMBL/GenBank/DDBJ databases">
        <authorList>
            <person name="Kim H."/>
        </authorList>
    </citation>
    <scope>NUCLEOTIDE SEQUENCE [LARGE SCALE GENOMIC DNA]</scope>
    <source>
        <strain evidence="12">F02</strain>
    </source>
</reference>
<evidence type="ECO:0000256" key="6">
    <source>
        <dbReference type="ARBA" id="ARBA00023186"/>
    </source>
</evidence>
<evidence type="ECO:0000259" key="10">
    <source>
        <dbReference type="Pfam" id="PF09976"/>
    </source>
</evidence>
<protein>
    <recommendedName>
        <fullName evidence="8">Ancillary SecYEG translocon subunit</fullName>
    </recommendedName>
</protein>